<keyword evidence="2" id="KW-1185">Reference proteome</keyword>
<comment type="caution">
    <text evidence="1">The sequence shown here is derived from an EMBL/GenBank/DDBJ whole genome shotgun (WGS) entry which is preliminary data.</text>
</comment>
<gene>
    <name evidence="1" type="ORF">OIU83_17795</name>
</gene>
<evidence type="ECO:0000313" key="1">
    <source>
        <dbReference type="EMBL" id="MCV9929519.1"/>
    </source>
</evidence>
<sequence>MKKIELTEGITQEMINAEKAKLPEGVTREMINAAKVKGLDVKLAEVPVDDEGTTRTFLVCVPSRTVLGQFRRFMDADPKKADEILVKNCLLSHKEEVLADDELFTGVMSTLSELIVIRKGTIKNV</sequence>
<protein>
    <submittedName>
        <fullName evidence="1">Uncharacterized protein</fullName>
    </submittedName>
</protein>
<dbReference type="Proteomes" id="UP001151079">
    <property type="component" value="Unassembled WGS sequence"/>
</dbReference>
<dbReference type="AlphaFoldDB" id="A0A9X3C504"/>
<organism evidence="1 2">
    <name type="scientific">Flavobacterium shii</name>
    <dbReference type="NCBI Taxonomy" id="2987687"/>
    <lineage>
        <taxon>Bacteria</taxon>
        <taxon>Pseudomonadati</taxon>
        <taxon>Bacteroidota</taxon>
        <taxon>Flavobacteriia</taxon>
        <taxon>Flavobacteriales</taxon>
        <taxon>Flavobacteriaceae</taxon>
        <taxon>Flavobacterium</taxon>
    </lineage>
</organism>
<name>A0A9X3C504_9FLAO</name>
<proteinExistence type="predicted"/>
<evidence type="ECO:0000313" key="2">
    <source>
        <dbReference type="Proteomes" id="UP001151079"/>
    </source>
</evidence>
<accession>A0A9X3C504</accession>
<dbReference type="RefSeq" id="WP_264207605.1">
    <property type="nucleotide sequence ID" value="NZ_JAOZEW010000020.1"/>
</dbReference>
<reference evidence="1" key="1">
    <citation type="submission" date="2022-10" db="EMBL/GenBank/DDBJ databases">
        <title>Two novel species of Flavobacterium.</title>
        <authorList>
            <person name="Liu Q."/>
            <person name="Xin Y.-H."/>
        </authorList>
    </citation>
    <scope>NUCLEOTIDE SEQUENCE</scope>
    <source>
        <strain evidence="1">LS1R49</strain>
    </source>
</reference>
<dbReference type="EMBL" id="JAOZEW010000020">
    <property type="protein sequence ID" value="MCV9929519.1"/>
    <property type="molecule type" value="Genomic_DNA"/>
</dbReference>